<protein>
    <submittedName>
        <fullName evidence="2">Uncharacterized protein</fullName>
    </submittedName>
</protein>
<proteinExistence type="predicted"/>
<accession>A0A6G1BYV4</accession>
<reference evidence="2 3" key="1">
    <citation type="submission" date="2019-11" db="EMBL/GenBank/DDBJ databases">
        <title>Whole genome sequence of Oryza granulata.</title>
        <authorList>
            <person name="Li W."/>
        </authorList>
    </citation>
    <scope>NUCLEOTIDE SEQUENCE [LARGE SCALE GENOMIC DNA]</scope>
    <source>
        <strain evidence="3">cv. Menghai</strain>
        <tissue evidence="2">Leaf</tissue>
    </source>
</reference>
<evidence type="ECO:0000256" key="1">
    <source>
        <dbReference type="SAM" id="MobiDB-lite"/>
    </source>
</evidence>
<evidence type="ECO:0000313" key="2">
    <source>
        <dbReference type="EMBL" id="KAF0893525.1"/>
    </source>
</evidence>
<sequence>MTSSVGLGGGKIMPTAGMGMPVEEVIGFEVVAFTDRHCTGDLNGGSRRERTAATSPQEDGEAGGF</sequence>
<dbReference type="EMBL" id="SPHZ02000011">
    <property type="protein sequence ID" value="KAF0893525.1"/>
    <property type="molecule type" value="Genomic_DNA"/>
</dbReference>
<evidence type="ECO:0000313" key="3">
    <source>
        <dbReference type="Proteomes" id="UP000479710"/>
    </source>
</evidence>
<comment type="caution">
    <text evidence="2">The sequence shown here is derived from an EMBL/GenBank/DDBJ whole genome shotgun (WGS) entry which is preliminary data.</text>
</comment>
<dbReference type="Proteomes" id="UP000479710">
    <property type="component" value="Unassembled WGS sequence"/>
</dbReference>
<gene>
    <name evidence="2" type="ORF">E2562_026120</name>
</gene>
<dbReference type="AlphaFoldDB" id="A0A6G1BYV4"/>
<organism evidence="2 3">
    <name type="scientific">Oryza meyeriana var. granulata</name>
    <dbReference type="NCBI Taxonomy" id="110450"/>
    <lineage>
        <taxon>Eukaryota</taxon>
        <taxon>Viridiplantae</taxon>
        <taxon>Streptophyta</taxon>
        <taxon>Embryophyta</taxon>
        <taxon>Tracheophyta</taxon>
        <taxon>Spermatophyta</taxon>
        <taxon>Magnoliopsida</taxon>
        <taxon>Liliopsida</taxon>
        <taxon>Poales</taxon>
        <taxon>Poaceae</taxon>
        <taxon>BOP clade</taxon>
        <taxon>Oryzoideae</taxon>
        <taxon>Oryzeae</taxon>
        <taxon>Oryzinae</taxon>
        <taxon>Oryza</taxon>
        <taxon>Oryza meyeriana</taxon>
    </lineage>
</organism>
<feature type="region of interest" description="Disordered" evidence="1">
    <location>
        <begin position="39"/>
        <end position="65"/>
    </location>
</feature>
<keyword evidence="3" id="KW-1185">Reference proteome</keyword>
<name>A0A6G1BYV4_9ORYZ</name>